<dbReference type="InterPro" id="IPR009057">
    <property type="entry name" value="Homeodomain-like_sf"/>
</dbReference>
<dbReference type="InterPro" id="IPR011006">
    <property type="entry name" value="CheY-like_superfamily"/>
</dbReference>
<dbReference type="Proteomes" id="UP000325577">
    <property type="component" value="Linkage Group LG0"/>
</dbReference>
<dbReference type="Pfam" id="PF00072">
    <property type="entry name" value="Response_reg"/>
    <property type="match status" value="1"/>
</dbReference>
<keyword evidence="13" id="KW-1185">Reference proteome</keyword>
<dbReference type="InterPro" id="IPR001789">
    <property type="entry name" value="Sig_transdc_resp-reg_receiver"/>
</dbReference>
<keyword evidence="5" id="KW-0010">Activator</keyword>
<evidence type="ECO:0000313" key="12">
    <source>
        <dbReference type="EMBL" id="KAA8549116.1"/>
    </source>
</evidence>
<evidence type="ECO:0000259" key="11">
    <source>
        <dbReference type="PROSITE" id="PS51294"/>
    </source>
</evidence>
<dbReference type="Gene3D" id="3.40.50.2300">
    <property type="match status" value="1"/>
</dbReference>
<keyword evidence="3" id="KW-0902">Two-component regulatory system</keyword>
<feature type="modified residue" description="4-aspartylphosphate" evidence="8">
    <location>
        <position position="69"/>
    </location>
</feature>
<dbReference type="InterPro" id="IPR006447">
    <property type="entry name" value="Myb_dom_plants"/>
</dbReference>
<organism evidence="12 13">
    <name type="scientific">Nyssa sinensis</name>
    <dbReference type="NCBI Taxonomy" id="561372"/>
    <lineage>
        <taxon>Eukaryota</taxon>
        <taxon>Viridiplantae</taxon>
        <taxon>Streptophyta</taxon>
        <taxon>Embryophyta</taxon>
        <taxon>Tracheophyta</taxon>
        <taxon>Spermatophyta</taxon>
        <taxon>Magnoliopsida</taxon>
        <taxon>eudicotyledons</taxon>
        <taxon>Gunneridae</taxon>
        <taxon>Pentapetalae</taxon>
        <taxon>asterids</taxon>
        <taxon>Cornales</taxon>
        <taxon>Nyssaceae</taxon>
        <taxon>Nyssa</taxon>
    </lineage>
</organism>
<dbReference type="PANTHER" id="PTHR43874:SF63">
    <property type="entry name" value="RESPONSE REGULATORY DOMAIN-CONTAINING PROTEIN"/>
    <property type="match status" value="1"/>
</dbReference>
<dbReference type="InterPro" id="IPR045279">
    <property type="entry name" value="ARR-like"/>
</dbReference>
<evidence type="ECO:0000256" key="7">
    <source>
        <dbReference type="ARBA" id="ARBA00023242"/>
    </source>
</evidence>
<dbReference type="EMBL" id="CM018031">
    <property type="protein sequence ID" value="KAA8549116.1"/>
    <property type="molecule type" value="Genomic_DNA"/>
</dbReference>
<dbReference type="Pfam" id="PF00249">
    <property type="entry name" value="Myb_DNA-binding"/>
    <property type="match status" value="1"/>
</dbReference>
<reference evidence="12 13" key="1">
    <citation type="submission" date="2019-09" db="EMBL/GenBank/DDBJ databases">
        <title>A chromosome-level genome assembly of the Chinese tupelo Nyssa sinensis.</title>
        <authorList>
            <person name="Yang X."/>
            <person name="Kang M."/>
            <person name="Yang Y."/>
            <person name="Xiong H."/>
            <person name="Wang M."/>
            <person name="Zhang Z."/>
            <person name="Wang Z."/>
            <person name="Wu H."/>
            <person name="Ma T."/>
            <person name="Liu J."/>
            <person name="Xi Z."/>
        </authorList>
    </citation>
    <scope>NUCLEOTIDE SEQUENCE [LARGE SCALE GENOMIC DNA]</scope>
    <source>
        <strain evidence="12">J267</strain>
        <tissue evidence="12">Leaf</tissue>
    </source>
</reference>
<dbReference type="InterPro" id="IPR017930">
    <property type="entry name" value="Myb_dom"/>
</dbReference>
<evidence type="ECO:0000259" key="10">
    <source>
        <dbReference type="PROSITE" id="PS50110"/>
    </source>
</evidence>
<evidence type="ECO:0000256" key="2">
    <source>
        <dbReference type="ARBA" id="ARBA00022553"/>
    </source>
</evidence>
<feature type="domain" description="HTH myb-type" evidence="11">
    <location>
        <begin position="202"/>
        <end position="253"/>
    </location>
</feature>
<keyword evidence="7" id="KW-0539">Nucleus</keyword>
<dbReference type="GO" id="GO:0000160">
    <property type="term" value="P:phosphorelay signal transduction system"/>
    <property type="evidence" value="ECO:0007669"/>
    <property type="project" value="UniProtKB-KW"/>
</dbReference>
<sequence>MSIAKDKPISNEFPDGLRVLVVDDDSTCLQILAKMLQACRYQVTKCMRAKDALFILRENRGMFDIVISDVHMPDMDGFRLLEIIRLEMDLPVVMISSDDGKDVVMENIINGACDYLVKPVRMEAIRFIWQHVVRKQKDSLKLLAQSKNVEPGKLLQRQSIEEDHASSGIKEKCGSSNSRKDEELEEKDRDEIVSLKKPRMVWTPELHQQFVAAVNQIGLKNAVPKKILELMDVSGLTRENVASHLQKYRLYIQRSNVNLQYQSKSGNSPVSSRELNLKLVSSLDSCNLQGHITSSQLSFQSLTVLQTELDQRSSAILQNDMSLVDQSNFCNFGNSESRFGTGQQPSYCNKRVNLPHEVRTMIESEQLMPLNQQPIKIFGNVDLRISDGTPDILNLPSLQTSSIANGIYGNPTGSSMLQMTQTPLTMQRLNGIASDQAFNDGATYYPVSLPSMIINFSEGHATKLFEHDFSLESTTDASLSGNRNFEYNLNSSFEPTLFAECFEQDDFDIRPFDEQCVGPVEAKPKFNGYPANNQSI</sequence>
<evidence type="ECO:0000256" key="8">
    <source>
        <dbReference type="PROSITE-ProRule" id="PRU00169"/>
    </source>
</evidence>
<evidence type="ECO:0000256" key="1">
    <source>
        <dbReference type="ARBA" id="ARBA00004123"/>
    </source>
</evidence>
<feature type="region of interest" description="Disordered" evidence="9">
    <location>
        <begin position="154"/>
        <end position="190"/>
    </location>
</feature>
<evidence type="ECO:0000256" key="9">
    <source>
        <dbReference type="SAM" id="MobiDB-lite"/>
    </source>
</evidence>
<evidence type="ECO:0000256" key="5">
    <source>
        <dbReference type="ARBA" id="ARBA00023159"/>
    </source>
</evidence>
<name>A0A5J5C2K1_9ASTE</name>
<keyword evidence="2 8" id="KW-0597">Phosphoprotein</keyword>
<gene>
    <name evidence="12" type="ORF">F0562_000800</name>
</gene>
<dbReference type="GO" id="GO:0003677">
    <property type="term" value="F:DNA binding"/>
    <property type="evidence" value="ECO:0007669"/>
    <property type="project" value="InterPro"/>
</dbReference>
<dbReference type="PROSITE" id="PS51294">
    <property type="entry name" value="HTH_MYB"/>
    <property type="match status" value="1"/>
</dbReference>
<dbReference type="SUPFAM" id="SSF52172">
    <property type="entry name" value="CheY-like"/>
    <property type="match status" value="1"/>
</dbReference>
<dbReference type="OrthoDB" id="60033at2759"/>
<dbReference type="PROSITE" id="PS50110">
    <property type="entry name" value="RESPONSE_REGULATORY"/>
    <property type="match status" value="1"/>
</dbReference>
<dbReference type="NCBIfam" id="TIGR01557">
    <property type="entry name" value="myb_SHAQKYF"/>
    <property type="match status" value="1"/>
</dbReference>
<dbReference type="GO" id="GO:0005634">
    <property type="term" value="C:nucleus"/>
    <property type="evidence" value="ECO:0007669"/>
    <property type="project" value="UniProtKB-SubCell"/>
</dbReference>
<dbReference type="CDD" id="cd17584">
    <property type="entry name" value="REC_typeB_ARR-like"/>
    <property type="match status" value="1"/>
</dbReference>
<proteinExistence type="predicted"/>
<evidence type="ECO:0008006" key="14">
    <source>
        <dbReference type="Google" id="ProtNLM"/>
    </source>
</evidence>
<comment type="subcellular location">
    <subcellularLocation>
        <location evidence="1">Nucleus</location>
    </subcellularLocation>
</comment>
<protein>
    <recommendedName>
        <fullName evidence="14">Two-component response regulator</fullName>
    </recommendedName>
</protein>
<dbReference type="GO" id="GO:0009736">
    <property type="term" value="P:cytokinin-activated signaling pathway"/>
    <property type="evidence" value="ECO:0007669"/>
    <property type="project" value="InterPro"/>
</dbReference>
<dbReference type="SUPFAM" id="SSF46689">
    <property type="entry name" value="Homeodomain-like"/>
    <property type="match status" value="1"/>
</dbReference>
<dbReference type="InterPro" id="IPR001005">
    <property type="entry name" value="SANT/Myb"/>
</dbReference>
<dbReference type="Gene3D" id="1.10.10.60">
    <property type="entry name" value="Homeodomain-like"/>
    <property type="match status" value="1"/>
</dbReference>
<feature type="domain" description="Response regulatory" evidence="10">
    <location>
        <begin position="18"/>
        <end position="133"/>
    </location>
</feature>
<evidence type="ECO:0000256" key="3">
    <source>
        <dbReference type="ARBA" id="ARBA00023012"/>
    </source>
</evidence>
<keyword evidence="4" id="KW-0805">Transcription regulation</keyword>
<evidence type="ECO:0000313" key="13">
    <source>
        <dbReference type="Proteomes" id="UP000325577"/>
    </source>
</evidence>
<evidence type="ECO:0000256" key="4">
    <source>
        <dbReference type="ARBA" id="ARBA00023015"/>
    </source>
</evidence>
<accession>A0A5J5C2K1</accession>
<dbReference type="PANTHER" id="PTHR43874">
    <property type="entry name" value="TWO-COMPONENT RESPONSE REGULATOR"/>
    <property type="match status" value="1"/>
</dbReference>
<keyword evidence="6" id="KW-0804">Transcription</keyword>
<dbReference type="AlphaFoldDB" id="A0A5J5C2K1"/>
<dbReference type="SMART" id="SM00448">
    <property type="entry name" value="REC"/>
    <property type="match status" value="1"/>
</dbReference>
<feature type="compositionally biased region" description="Basic and acidic residues" evidence="9">
    <location>
        <begin position="159"/>
        <end position="190"/>
    </location>
</feature>
<evidence type="ECO:0000256" key="6">
    <source>
        <dbReference type="ARBA" id="ARBA00023163"/>
    </source>
</evidence>
<dbReference type="FunFam" id="1.10.10.60:FF:000007">
    <property type="entry name" value="Two-component response regulator"/>
    <property type="match status" value="1"/>
</dbReference>